<dbReference type="EMBL" id="UOFM01000520">
    <property type="protein sequence ID" value="VAW83223.1"/>
    <property type="molecule type" value="Genomic_DNA"/>
</dbReference>
<dbReference type="InterPro" id="IPR042268">
    <property type="entry name" value="BamC_C"/>
</dbReference>
<sequence length="376" mass="42239">MSEKSIALRILLPILMLSFLSGCGTLKRMFPDRSEEYRKTETTAPLDVPPDLTTTPVNDALVVRGGSATLSGYNSTAQTRSSNASLGVMPTPEDMRIVRDNGRAWLVVKGDPAAVWSRAREFWLDAGFLIRRENPTLGVLETEWVDSQVDAPGDIIRNTISRVFESAYSSSLRDRYRMRLEAGEKPGTTEIYITHKGLQEKLEGRTDEIQTTIWEPRPSDPGLESEMLKKMMIYLGVTPQRAEQLVASQAPAPDKAELTKQGDGQPVLVIHDSFSRAWRSVGITLDRVDFAVEDRDRSTGIYYVRYNDPLKRQKKSFLSKLAFWSSDEGTDKVATYQIKLVDDGADTRVMVLNEKGQVEDSVTPVRILTLLYDELR</sequence>
<name>A0A3B0Z4S5_9ZZZZ</name>
<dbReference type="PROSITE" id="PS51257">
    <property type="entry name" value="PROKAR_LIPOPROTEIN"/>
    <property type="match status" value="1"/>
</dbReference>
<accession>A0A3B0Z4S5</accession>
<dbReference type="Gene3D" id="3.30.310.170">
    <property type="entry name" value="Outer membrane protein assembly factor BamC"/>
    <property type="match status" value="1"/>
</dbReference>
<organism evidence="1">
    <name type="scientific">hydrothermal vent metagenome</name>
    <dbReference type="NCBI Taxonomy" id="652676"/>
    <lineage>
        <taxon>unclassified sequences</taxon>
        <taxon>metagenomes</taxon>
        <taxon>ecological metagenomes</taxon>
    </lineage>
</organism>
<evidence type="ECO:0000313" key="1">
    <source>
        <dbReference type="EMBL" id="VAW83223.1"/>
    </source>
</evidence>
<gene>
    <name evidence="1" type="ORF">MNBD_GAMMA14-167</name>
</gene>
<dbReference type="AlphaFoldDB" id="A0A3B0Z4S5"/>
<dbReference type="InterPro" id="IPR010653">
    <property type="entry name" value="NlpB/DapX"/>
</dbReference>
<dbReference type="Pfam" id="PF06804">
    <property type="entry name" value="Lipoprotein_18"/>
    <property type="match status" value="1"/>
</dbReference>
<proteinExistence type="predicted"/>
<evidence type="ECO:0008006" key="2">
    <source>
        <dbReference type="Google" id="ProtNLM"/>
    </source>
</evidence>
<reference evidence="1" key="1">
    <citation type="submission" date="2018-06" db="EMBL/GenBank/DDBJ databases">
        <authorList>
            <person name="Zhirakovskaya E."/>
        </authorList>
    </citation>
    <scope>NUCLEOTIDE SEQUENCE</scope>
</reference>
<protein>
    <recommendedName>
        <fullName evidence="2">Outer membrane protein assembly factor BamC</fullName>
    </recommendedName>
</protein>